<dbReference type="AlphaFoldDB" id="A0A831RML5"/>
<accession>A0A831RML5</accession>
<evidence type="ECO:0000313" key="1">
    <source>
        <dbReference type="EMBL" id="HEB95684.1"/>
    </source>
</evidence>
<dbReference type="Proteomes" id="UP000886251">
    <property type="component" value="Unassembled WGS sequence"/>
</dbReference>
<sequence>MRRAILSGLLWASLTTLLVPAGAVQLYRTPVAPQITPRDLALSCIELDREITALTPLTYSYKPGFYDNPYQGGSLFLGTLFSPWFYLFPAYDYYLDYREQARMIPAEERIETLLRLKADRHCFDS</sequence>
<protein>
    <submittedName>
        <fullName evidence="1">Uncharacterized protein</fullName>
    </submittedName>
</protein>
<proteinExistence type="predicted"/>
<reference evidence="1" key="1">
    <citation type="journal article" date="2020" name="mSystems">
        <title>Genome- and Community-Level Interaction Insights into Carbon Utilization and Element Cycling Functions of Hydrothermarchaeota in Hydrothermal Sediment.</title>
        <authorList>
            <person name="Zhou Z."/>
            <person name="Liu Y."/>
            <person name="Xu W."/>
            <person name="Pan J."/>
            <person name="Luo Z.H."/>
            <person name="Li M."/>
        </authorList>
    </citation>
    <scope>NUCLEOTIDE SEQUENCE [LARGE SCALE GENOMIC DNA]</scope>
    <source>
        <strain evidence="1">HyVt-443</strain>
    </source>
</reference>
<gene>
    <name evidence="1" type="ORF">ENI96_04545</name>
</gene>
<comment type="caution">
    <text evidence="1">The sequence shown here is derived from an EMBL/GenBank/DDBJ whole genome shotgun (WGS) entry which is preliminary data.</text>
</comment>
<name>A0A831RML5_9GAMM</name>
<organism evidence="1">
    <name type="scientific">Sedimenticola thiotaurini</name>
    <dbReference type="NCBI Taxonomy" id="1543721"/>
    <lineage>
        <taxon>Bacteria</taxon>
        <taxon>Pseudomonadati</taxon>
        <taxon>Pseudomonadota</taxon>
        <taxon>Gammaproteobacteria</taxon>
        <taxon>Chromatiales</taxon>
        <taxon>Sedimenticolaceae</taxon>
        <taxon>Sedimenticola</taxon>
    </lineage>
</organism>
<dbReference type="EMBL" id="DRKP01000053">
    <property type="protein sequence ID" value="HEB95684.1"/>
    <property type="molecule type" value="Genomic_DNA"/>
</dbReference>